<evidence type="ECO:0000313" key="2">
    <source>
        <dbReference type="EMBL" id="KAA6319247.1"/>
    </source>
</evidence>
<feature type="transmembrane region" description="Helical" evidence="1">
    <location>
        <begin position="82"/>
        <end position="106"/>
    </location>
</feature>
<protein>
    <submittedName>
        <fullName evidence="2">Uncharacterized protein</fullName>
    </submittedName>
</protein>
<gene>
    <name evidence="2" type="ORF">EZS27_030836</name>
</gene>
<reference evidence="2" key="1">
    <citation type="submission" date="2019-03" db="EMBL/GenBank/DDBJ databases">
        <title>Single cell metagenomics reveals metabolic interactions within the superorganism composed of flagellate Streblomastix strix and complex community of Bacteroidetes bacteria on its surface.</title>
        <authorList>
            <person name="Treitli S.C."/>
            <person name="Kolisko M."/>
            <person name="Husnik F."/>
            <person name="Keeling P."/>
            <person name="Hampl V."/>
        </authorList>
    </citation>
    <scope>NUCLEOTIDE SEQUENCE</scope>
    <source>
        <strain evidence="2">STM</strain>
    </source>
</reference>
<keyword evidence="1" id="KW-1133">Transmembrane helix</keyword>
<evidence type="ECO:0000256" key="1">
    <source>
        <dbReference type="SAM" id="Phobius"/>
    </source>
</evidence>
<dbReference type="EMBL" id="SNRY01003942">
    <property type="protein sequence ID" value="KAA6319247.1"/>
    <property type="molecule type" value="Genomic_DNA"/>
</dbReference>
<dbReference type="AlphaFoldDB" id="A0A5J4QC51"/>
<keyword evidence="1" id="KW-0812">Transmembrane</keyword>
<name>A0A5J4QC51_9ZZZZ</name>
<proteinExistence type="predicted"/>
<accession>A0A5J4QC51</accession>
<organism evidence="2">
    <name type="scientific">termite gut metagenome</name>
    <dbReference type="NCBI Taxonomy" id="433724"/>
    <lineage>
        <taxon>unclassified sequences</taxon>
        <taxon>metagenomes</taxon>
        <taxon>organismal metagenomes</taxon>
    </lineage>
</organism>
<feature type="transmembrane region" description="Helical" evidence="1">
    <location>
        <begin position="54"/>
        <end position="76"/>
    </location>
</feature>
<keyword evidence="1" id="KW-0472">Membrane</keyword>
<sequence length="110" mass="12826">MNVDNDFDKKFDDFFNKSSKSNTPEKDYNDFLKYIDKKGDIDLKKMYGINIIRVLIGWELFVICFSLIQICCPYSYKISDTVFIALLTSATANILILPKIVLNYLFSKEK</sequence>
<comment type="caution">
    <text evidence="2">The sequence shown here is derived from an EMBL/GenBank/DDBJ whole genome shotgun (WGS) entry which is preliminary data.</text>
</comment>